<evidence type="ECO:0000313" key="1">
    <source>
        <dbReference type="EMBL" id="QDX95730.1"/>
    </source>
</evidence>
<dbReference type="Gene3D" id="1.10.3680.10">
    <property type="entry name" value="TerB-like"/>
    <property type="match status" value="1"/>
</dbReference>
<sequence length="149" mass="16421">MVNSVKGWFQQQGTTLGEAVKKFKNKNFLEAIAAGCALVAAADGKIESSEKQKMVGYISRNDELKVFKVSEVIDVFNKHTENFEFDHMVGKMEALKVIGAFKNNPEVARVIVSVCCAIGAADGDFDQQEKEVVREICQALNLNSADFQL</sequence>
<dbReference type="EMBL" id="CP033464">
    <property type="protein sequence ID" value="QDX95730.1"/>
    <property type="molecule type" value="Genomic_DNA"/>
</dbReference>
<accession>A0A502HDZ9</accession>
<keyword evidence="2" id="KW-1185">Reference proteome</keyword>
<dbReference type="AlphaFoldDB" id="A0A502HDZ9"/>
<dbReference type="Proteomes" id="UP000319432">
    <property type="component" value="Chromosome"/>
</dbReference>
<dbReference type="Pfam" id="PF05099">
    <property type="entry name" value="TerB"/>
    <property type="match status" value="1"/>
</dbReference>
<dbReference type="InterPro" id="IPR029024">
    <property type="entry name" value="TerB-like"/>
</dbReference>
<organism evidence="1 2">
    <name type="scientific">Brevibacillus laterosporus</name>
    <name type="common">Bacillus laterosporus</name>
    <dbReference type="NCBI Taxonomy" id="1465"/>
    <lineage>
        <taxon>Bacteria</taxon>
        <taxon>Bacillati</taxon>
        <taxon>Bacillota</taxon>
        <taxon>Bacilli</taxon>
        <taxon>Bacillales</taxon>
        <taxon>Paenibacillaceae</taxon>
        <taxon>Brevibacillus</taxon>
    </lineage>
</organism>
<protein>
    <submittedName>
        <fullName evidence="1">Tellurite resistance TerB</fullName>
    </submittedName>
</protein>
<dbReference type="InterPro" id="IPR007791">
    <property type="entry name" value="DjlA_N"/>
</dbReference>
<dbReference type="SUPFAM" id="SSF158682">
    <property type="entry name" value="TerB-like"/>
    <property type="match status" value="1"/>
</dbReference>
<reference evidence="1 2" key="1">
    <citation type="submission" date="2018-11" db="EMBL/GenBank/DDBJ databases">
        <title>Phylogenetic determinants of toxin gene distribution in genomes of Brevibacillus laterosporus.</title>
        <authorList>
            <person name="Glare T.R."/>
            <person name="Durrant A."/>
            <person name="Berry C."/>
            <person name="Palma L."/>
            <person name="Ormskirk M."/>
            <person name="Cox M.O."/>
        </authorList>
    </citation>
    <scope>NUCLEOTIDE SEQUENCE [LARGE SCALE GENOMIC DNA]</scope>
    <source>
        <strain evidence="1 2">1821L</strain>
    </source>
</reference>
<dbReference type="CDD" id="cd07176">
    <property type="entry name" value="terB"/>
    <property type="match status" value="1"/>
</dbReference>
<gene>
    <name evidence="1" type="ORF">EEL30_10400</name>
</gene>
<dbReference type="OrthoDB" id="289262at2"/>
<proteinExistence type="predicted"/>
<evidence type="ECO:0000313" key="2">
    <source>
        <dbReference type="Proteomes" id="UP000319432"/>
    </source>
</evidence>
<name>A0A502HDZ9_BRELA</name>